<dbReference type="AlphaFoldDB" id="A0A1G4JQF5"/>
<accession>A0A1G4JQF5</accession>
<evidence type="ECO:0000313" key="2">
    <source>
        <dbReference type="Proteomes" id="UP000190274"/>
    </source>
</evidence>
<dbReference type="Proteomes" id="UP000190274">
    <property type="component" value="Chromosome G"/>
</dbReference>
<organism evidence="1 2">
    <name type="scientific">Lachancea dasiensis</name>
    <dbReference type="NCBI Taxonomy" id="1072105"/>
    <lineage>
        <taxon>Eukaryota</taxon>
        <taxon>Fungi</taxon>
        <taxon>Dikarya</taxon>
        <taxon>Ascomycota</taxon>
        <taxon>Saccharomycotina</taxon>
        <taxon>Saccharomycetes</taxon>
        <taxon>Saccharomycetales</taxon>
        <taxon>Saccharomycetaceae</taxon>
        <taxon>Lachancea</taxon>
    </lineage>
</organism>
<dbReference type="STRING" id="1266660.A0A1G4JQF5"/>
<sequence>MSLSIEELEARHVRAYKRLLVSLDDLYLATHKIKPQDESVLAIRRQLQSSMTMSSPIIQAMSGDSELDMRLQQLLQENYETDGRVARHQDEFLKLLVRWRQERCKYENLVDKIRPVAAEVRELQAGDKNQGKENSTSELGAENEILKELIVGLIIHAGYQGTSPTIDNWMKYIADIS</sequence>
<reference evidence="2" key="1">
    <citation type="submission" date="2016-03" db="EMBL/GenBank/DDBJ databases">
        <authorList>
            <person name="Devillers H."/>
        </authorList>
    </citation>
    <scope>NUCLEOTIDE SEQUENCE [LARGE SCALE GENOMIC DNA]</scope>
</reference>
<gene>
    <name evidence="1" type="ORF">LADA_0G00958G</name>
</gene>
<name>A0A1G4JQF5_9SACH</name>
<dbReference type="InterPro" id="IPR048744">
    <property type="entry name" value="MCM16"/>
</dbReference>
<dbReference type="EMBL" id="LT598457">
    <property type="protein sequence ID" value="SCU93030.1"/>
    <property type="molecule type" value="Genomic_DNA"/>
</dbReference>
<evidence type="ECO:0000313" key="1">
    <source>
        <dbReference type="EMBL" id="SCU93030.1"/>
    </source>
</evidence>
<protein>
    <submittedName>
        <fullName evidence="1">LADA_0G00958g1_1</fullName>
    </submittedName>
</protein>
<dbReference type="Pfam" id="PF20993">
    <property type="entry name" value="CENPH"/>
    <property type="match status" value="1"/>
</dbReference>
<keyword evidence="2" id="KW-1185">Reference proteome</keyword>
<dbReference type="OrthoDB" id="4035717at2759"/>
<proteinExistence type="predicted"/>